<feature type="binding site" evidence="8">
    <location>
        <position position="164"/>
    </location>
    <ligand>
        <name>L-tyrosine</name>
        <dbReference type="ChEBI" id="CHEBI:58315"/>
    </ligand>
</feature>
<dbReference type="InterPro" id="IPR023678">
    <property type="entry name" value="Tyr-tRNA-ligase_4"/>
</dbReference>
<dbReference type="InterPro" id="IPR014729">
    <property type="entry name" value="Rossmann-like_a/b/a_fold"/>
</dbReference>
<dbReference type="NCBIfam" id="TIGR00234">
    <property type="entry name" value="tyrS"/>
    <property type="match status" value="1"/>
</dbReference>
<keyword evidence="5 8" id="KW-0648">Protein biosynthesis</keyword>
<comment type="function">
    <text evidence="8">Catalyzes the attachment of tyrosine to tRNA(Tyr) in a two-step reaction: tyrosine is first activated by ATP to form Tyr-AMP and then transferred to the acceptor end of tRNA(Tyr).</text>
</comment>
<dbReference type="EC" id="6.1.1.1" evidence="8"/>
<accession>A0A8G2L7Y4</accession>
<dbReference type="Proteomes" id="UP000192315">
    <property type="component" value="Unassembled WGS sequence"/>
</dbReference>
<feature type="binding site" evidence="8">
    <location>
        <position position="223"/>
    </location>
    <ligand>
        <name>ATP</name>
        <dbReference type="ChEBI" id="CHEBI:30616"/>
    </ligand>
</feature>
<keyword evidence="6 8" id="KW-0030">Aminoacyl-tRNA synthetase</keyword>
<comment type="similarity">
    <text evidence="8">Belongs to the class-I aminoacyl-tRNA synthetase family. TyrS type 4 subfamily.</text>
</comment>
<feature type="binding site" evidence="8">
    <location>
        <position position="161"/>
    </location>
    <ligand>
        <name>L-tyrosine</name>
        <dbReference type="ChEBI" id="CHEBI:58315"/>
    </ligand>
</feature>
<dbReference type="InterPro" id="IPR050489">
    <property type="entry name" value="Tyr-tRNA_synthase"/>
</dbReference>
<dbReference type="InterPro" id="IPR002305">
    <property type="entry name" value="aa-tRNA-synth_Ic"/>
</dbReference>
<feature type="binding site" evidence="8">
    <location>
        <position position="157"/>
    </location>
    <ligand>
        <name>L-tyrosine</name>
        <dbReference type="ChEBI" id="CHEBI:58315"/>
    </ligand>
</feature>
<proteinExistence type="inferred from homology"/>
<feature type="binding site" evidence="8">
    <location>
        <position position="179"/>
    </location>
    <ligand>
        <name>L-tyrosine</name>
        <dbReference type="ChEBI" id="CHEBI:58315"/>
    </ligand>
</feature>
<comment type="subcellular location">
    <subcellularLocation>
        <location evidence="8">Cytoplasm</location>
    </subcellularLocation>
</comment>
<dbReference type="GO" id="GO:0006437">
    <property type="term" value="P:tyrosyl-tRNA aminoacylation"/>
    <property type="evidence" value="ECO:0007669"/>
    <property type="project" value="UniProtKB-UniRule"/>
</dbReference>
<dbReference type="GO" id="GO:0004831">
    <property type="term" value="F:tyrosine-tRNA ligase activity"/>
    <property type="evidence" value="ECO:0007669"/>
    <property type="project" value="UniProtKB-UniRule"/>
</dbReference>
<gene>
    <name evidence="8" type="primary">tyrS</name>
    <name evidence="9" type="ORF">SAMN02745355_1524</name>
</gene>
<evidence type="ECO:0000313" key="9">
    <source>
        <dbReference type="EMBL" id="SMD31572.1"/>
    </source>
</evidence>
<organism evidence="9 10">
    <name type="scientific">Picrophilus torridus (strain ATCC 700027 / DSM 9790 / JCM 10055 / NBRC 100828 / KAW 2/3)</name>
    <dbReference type="NCBI Taxonomy" id="1122961"/>
    <lineage>
        <taxon>Archaea</taxon>
        <taxon>Methanobacteriati</taxon>
        <taxon>Thermoplasmatota</taxon>
        <taxon>Thermoplasmata</taxon>
        <taxon>Thermoplasmatales</taxon>
        <taxon>Picrophilaceae</taxon>
        <taxon>Picrophilus</taxon>
    </lineage>
</organism>
<feature type="short sequence motif" description="'KMSKS' region" evidence="8">
    <location>
        <begin position="220"/>
        <end position="224"/>
    </location>
</feature>
<dbReference type="GO" id="GO:0005524">
    <property type="term" value="F:ATP binding"/>
    <property type="evidence" value="ECO:0007669"/>
    <property type="project" value="UniProtKB-UniRule"/>
</dbReference>
<dbReference type="PANTHER" id="PTHR46264">
    <property type="entry name" value="TYROSINE-TRNA LIGASE"/>
    <property type="match status" value="1"/>
</dbReference>
<keyword evidence="3 8" id="KW-0547">Nucleotide-binding</keyword>
<protein>
    <recommendedName>
        <fullName evidence="8">Tyrosine--tRNA ligase</fullName>
        <ecNumber evidence="8">6.1.1.1</ecNumber>
    </recommendedName>
    <alternativeName>
        <fullName evidence="8">Tyrosyl-tRNA synthetase</fullName>
        <shortName evidence="8">TyrRS</shortName>
    </alternativeName>
</protein>
<dbReference type="Gene3D" id="3.40.50.620">
    <property type="entry name" value="HUPs"/>
    <property type="match status" value="1"/>
</dbReference>
<dbReference type="Pfam" id="PF00579">
    <property type="entry name" value="tRNA-synt_1b"/>
    <property type="match status" value="1"/>
</dbReference>
<dbReference type="NCBIfam" id="NF006330">
    <property type="entry name" value="PRK08560.1"/>
    <property type="match status" value="1"/>
</dbReference>
<sequence length="329" mass="37082">MDAIDFVKKNTEEIVTMDEAFKALNNNPKGYIGFEPSGNPHLGTCLLLANKINDMVNAGIKMTVLLADWHAMVNDKLNGDLNEIRKSGELFKRAWLAAGLNSNVKFVWASELVEKSDYWSLLLKVAKNASLLRIRRSLPIMGRSEEDADRDFSKYIYPLMQVTDIFYLDVDFALGGMDQRHAHMLARDIAERMNIKKPVSVHTPLLSSLKGSGRMDSFKKMSKSEPDSAIFMTDSNDDIKRKIKNAYCPMKEVNGNPVIDILKYIIFPYYNDRISIKRPESKGGPVDVDMDSLTRMYISGEIHPVDLKNAVGELLCDIIGPVREKLTGD</sequence>
<reference evidence="9 10" key="1">
    <citation type="submission" date="2017-04" db="EMBL/GenBank/DDBJ databases">
        <authorList>
            <person name="Varghese N."/>
            <person name="Submissions S."/>
        </authorList>
    </citation>
    <scope>NUCLEOTIDE SEQUENCE [LARGE SCALE GENOMIC DNA]</scope>
    <source>
        <strain evidence="9 10">DSM 9789</strain>
    </source>
</reference>
<keyword evidence="4 8" id="KW-0067">ATP-binding</keyword>
<evidence type="ECO:0000256" key="5">
    <source>
        <dbReference type="ARBA" id="ARBA00022917"/>
    </source>
</evidence>
<name>A0A8G2L7Y4_PICTO</name>
<dbReference type="PRINTS" id="PR01040">
    <property type="entry name" value="TRNASYNTHTYR"/>
</dbReference>
<keyword evidence="1 8" id="KW-0963">Cytoplasm</keyword>
<evidence type="ECO:0000256" key="2">
    <source>
        <dbReference type="ARBA" id="ARBA00022598"/>
    </source>
</evidence>
<evidence type="ECO:0000256" key="4">
    <source>
        <dbReference type="ARBA" id="ARBA00022840"/>
    </source>
</evidence>
<dbReference type="EMBL" id="FWYE01000005">
    <property type="protein sequence ID" value="SMD31572.1"/>
    <property type="molecule type" value="Genomic_DNA"/>
</dbReference>
<dbReference type="Gene3D" id="1.10.240.10">
    <property type="entry name" value="Tyrosyl-Transfer RNA Synthetase"/>
    <property type="match status" value="1"/>
</dbReference>
<comment type="catalytic activity">
    <reaction evidence="7 8">
        <text>tRNA(Tyr) + L-tyrosine + ATP = L-tyrosyl-tRNA(Tyr) + AMP + diphosphate + H(+)</text>
        <dbReference type="Rhea" id="RHEA:10220"/>
        <dbReference type="Rhea" id="RHEA-COMP:9706"/>
        <dbReference type="Rhea" id="RHEA-COMP:9707"/>
        <dbReference type="ChEBI" id="CHEBI:15378"/>
        <dbReference type="ChEBI" id="CHEBI:30616"/>
        <dbReference type="ChEBI" id="CHEBI:33019"/>
        <dbReference type="ChEBI" id="CHEBI:58315"/>
        <dbReference type="ChEBI" id="CHEBI:78442"/>
        <dbReference type="ChEBI" id="CHEBI:78536"/>
        <dbReference type="ChEBI" id="CHEBI:456215"/>
        <dbReference type="EC" id="6.1.1.1"/>
    </reaction>
</comment>
<evidence type="ECO:0000256" key="7">
    <source>
        <dbReference type="ARBA" id="ARBA00048248"/>
    </source>
</evidence>
<dbReference type="HAMAP" id="MF_02009">
    <property type="entry name" value="Tyr_tRNA_synth_type4"/>
    <property type="match status" value="1"/>
</dbReference>
<dbReference type="InterPro" id="IPR002307">
    <property type="entry name" value="Tyr-tRNA-ligase"/>
</dbReference>
<dbReference type="PIRSF" id="PIRSF006588">
    <property type="entry name" value="TyrRS_arch_euk"/>
    <property type="match status" value="1"/>
</dbReference>
<dbReference type="GO" id="GO:0005737">
    <property type="term" value="C:cytoplasm"/>
    <property type="evidence" value="ECO:0007669"/>
    <property type="project" value="UniProtKB-SubCell"/>
</dbReference>
<comment type="caution">
    <text evidence="9">The sequence shown here is derived from an EMBL/GenBank/DDBJ whole genome shotgun (WGS) entry which is preliminary data.</text>
</comment>
<evidence type="ECO:0000256" key="1">
    <source>
        <dbReference type="ARBA" id="ARBA00022490"/>
    </source>
</evidence>
<comment type="subunit">
    <text evidence="8">Homodimer.</text>
</comment>
<dbReference type="RefSeq" id="WP_084273239.1">
    <property type="nucleotide sequence ID" value="NZ_FWYE01000005.1"/>
</dbReference>
<evidence type="ECO:0000313" key="10">
    <source>
        <dbReference type="Proteomes" id="UP000192315"/>
    </source>
</evidence>
<dbReference type="AlphaFoldDB" id="A0A8G2L7Y4"/>
<keyword evidence="2 8" id="KW-0436">Ligase</keyword>
<feature type="binding site" evidence="8">
    <location>
        <position position="31"/>
    </location>
    <ligand>
        <name>L-tyrosine</name>
        <dbReference type="ChEBI" id="CHEBI:58315"/>
    </ligand>
</feature>
<evidence type="ECO:0000256" key="3">
    <source>
        <dbReference type="ARBA" id="ARBA00022741"/>
    </source>
</evidence>
<keyword evidence="10" id="KW-1185">Reference proteome</keyword>
<evidence type="ECO:0000256" key="8">
    <source>
        <dbReference type="HAMAP-Rule" id="MF_02009"/>
    </source>
</evidence>
<dbReference type="PANTHER" id="PTHR46264:SF4">
    <property type="entry name" value="TYROSINE--TRNA LIGASE, CYTOPLASMIC"/>
    <property type="match status" value="1"/>
</dbReference>
<dbReference type="InterPro" id="IPR023617">
    <property type="entry name" value="Tyr-tRNA-ligase_arc/euk-type"/>
</dbReference>
<evidence type="ECO:0000256" key="6">
    <source>
        <dbReference type="ARBA" id="ARBA00023146"/>
    </source>
</evidence>
<dbReference type="SUPFAM" id="SSF52374">
    <property type="entry name" value="Nucleotidylyl transferase"/>
    <property type="match status" value="1"/>
</dbReference>